<dbReference type="InterPro" id="IPR001245">
    <property type="entry name" value="Ser-Thr/Tyr_kinase_cat_dom"/>
</dbReference>
<keyword evidence="8" id="KW-0342">GTP-binding</keyword>
<evidence type="ECO:0000256" key="6">
    <source>
        <dbReference type="ARBA" id="ARBA00022741"/>
    </source>
</evidence>
<evidence type="ECO:0000256" key="14">
    <source>
        <dbReference type="RuleBase" id="RU000405"/>
    </source>
</evidence>
<evidence type="ECO:0000259" key="19">
    <source>
        <dbReference type="PROSITE" id="PS50011"/>
    </source>
</evidence>
<dbReference type="Pfam" id="PF01094">
    <property type="entry name" value="ANF_receptor"/>
    <property type="match status" value="1"/>
</dbReference>
<dbReference type="InterPro" id="IPR018297">
    <property type="entry name" value="A/G_cyclase_CS"/>
</dbReference>
<evidence type="ECO:0000256" key="2">
    <source>
        <dbReference type="ARBA" id="ARBA00004479"/>
    </source>
</evidence>
<name>A0A9N9TRJ3_PHYSR</name>
<dbReference type="PANTHER" id="PTHR11920:SF274">
    <property type="entry name" value="GUANYLATE CYCLASE"/>
    <property type="match status" value="1"/>
</dbReference>
<dbReference type="SUPFAM" id="SSF55073">
    <property type="entry name" value="Nucleotide cyclase"/>
    <property type="match status" value="1"/>
</dbReference>
<evidence type="ECO:0000256" key="12">
    <source>
        <dbReference type="ARBA" id="ARBA00023239"/>
    </source>
</evidence>
<gene>
    <name evidence="21" type="ORF">PHYEVI_LOCUS6774</name>
</gene>
<dbReference type="GO" id="GO:0005524">
    <property type="term" value="F:ATP binding"/>
    <property type="evidence" value="ECO:0007669"/>
    <property type="project" value="InterPro"/>
</dbReference>
<comment type="catalytic activity">
    <reaction evidence="1 15">
        <text>GTP = 3',5'-cyclic GMP + diphosphate</text>
        <dbReference type="Rhea" id="RHEA:13665"/>
        <dbReference type="ChEBI" id="CHEBI:33019"/>
        <dbReference type="ChEBI" id="CHEBI:37565"/>
        <dbReference type="ChEBI" id="CHEBI:57746"/>
        <dbReference type="EC" id="4.6.1.2"/>
    </reaction>
</comment>
<evidence type="ECO:0000256" key="10">
    <source>
        <dbReference type="ARBA" id="ARBA00023170"/>
    </source>
</evidence>
<evidence type="ECO:0000259" key="20">
    <source>
        <dbReference type="PROSITE" id="PS50125"/>
    </source>
</evidence>
<keyword evidence="16" id="KW-0175">Coiled coil</keyword>
<dbReference type="GO" id="GO:0001653">
    <property type="term" value="F:peptide receptor activity"/>
    <property type="evidence" value="ECO:0007669"/>
    <property type="project" value="TreeGrafter"/>
</dbReference>
<feature type="domain" description="Protein kinase" evidence="19">
    <location>
        <begin position="526"/>
        <end position="811"/>
    </location>
</feature>
<dbReference type="GO" id="GO:0035556">
    <property type="term" value="P:intracellular signal transduction"/>
    <property type="evidence" value="ECO:0007669"/>
    <property type="project" value="InterPro"/>
</dbReference>
<comment type="similarity">
    <text evidence="14">Belongs to the adenylyl cyclase class-4/guanylyl cyclase family.</text>
</comment>
<dbReference type="SMART" id="SM00044">
    <property type="entry name" value="CYCc"/>
    <property type="match status" value="1"/>
</dbReference>
<dbReference type="GO" id="GO:0005525">
    <property type="term" value="F:GTP binding"/>
    <property type="evidence" value="ECO:0007669"/>
    <property type="project" value="UniProtKB-KW"/>
</dbReference>
<sequence>MNIWEWVVGFLCISSSYEVCTLGSANPTEDGFKYYKVGVLMASQMNYPFDLERCGPAIDMALAEINRKFLSQHKIKLTKVQSSYPTCSGTLAPGLAADMHFLSDVIAFVGPACLFALEPVARLSAYWNIPIITGMGDQPQSEGQISVTSRMLKRYNVMKAKNTTAGIFADKSKYPTLTRMSYCQCRLTNVFESIFKQFSWKHIALIFDRSDLFSLTVGKVLEHGLRKSSLLTYVKDLDGSEDENIVDYLKDASMYSRVIILCVRGPLVREFMLTAHSLDMTNGDYIFLDVEIFQGSYWGDHDWKIGDENDTNARKAYEALLKVSLLQPTSDKFQEFADKVKQKSYEDYNYTISENEEINFVIGAFYDGVYLLGMALNETLHDGNDIRDGKRITERMWNRTFSGITGQVRIDSNGDRDADYSILDLNPLTGKFDVVGHYKGSSKEYIPVSYIHWPGNRMEAPPDVPKCGFMGNDPKCKHLEYYVFIHGSIVIGAILAFFGIVIFCMFRRSRRSLNETSWRIQLEELYPVPTLSGQTSSEPYRISSNRPSVSSTDLSQLTSVRMYRGNKVAIKMAQNKRIDINKKFLTEIGQVKEINHENTVRFVGVCLDCANPFIISEYCPRGSLKDVLENKDLKLEWNFRMSLVNDIVKGMIYLHQSEISVHGNLRSCNCLIDGRFVLKLSDFGLNILTTPTEIVRDNEYFRKLMWVAPELIPITADLIPEPNQKGDVYSFGIILEEIISREGPFQVAREVFNIPIADIILRVAMRESPPFRPIVQVLDCPEKLTELMQISWSDMPDDRPTFPQIQNHLYNFMRVFGENIIDDLLIRMEQYANNLEALVNEKTEELSQEKKRSEELLYQVLPRPVANQLMLGQIVKPEQFECVTIYFSDIVGFTSFCARATPMQVVDLLNELYSTFDEIITRYNVYKVETIGDAYMVVSGLPHRNGDNHAKEIALMALAILNKVKVFTFKQIPEFQLQVRIGIHSGSVCAGIVGQVMPHYCLFGDTVNTASRMESSGKPQKIHVSESTKNILESFGTFDLEIRGEVELKGKGTMTSYWLLRSTEFMDYSSYIIEPSVATETESAPYPLVFMGQTPPN</sequence>
<dbReference type="PROSITE" id="PS00452">
    <property type="entry name" value="GUANYLATE_CYCLASE_1"/>
    <property type="match status" value="1"/>
</dbReference>
<evidence type="ECO:0000256" key="17">
    <source>
        <dbReference type="SAM" id="Phobius"/>
    </source>
</evidence>
<keyword evidence="22" id="KW-1185">Reference proteome</keyword>
<dbReference type="GO" id="GO:0007168">
    <property type="term" value="P:receptor guanylyl cyclase signaling pathway"/>
    <property type="evidence" value="ECO:0007669"/>
    <property type="project" value="TreeGrafter"/>
</dbReference>
<dbReference type="Gene3D" id="3.40.50.2300">
    <property type="match status" value="3"/>
</dbReference>
<dbReference type="OrthoDB" id="1890790at2759"/>
<dbReference type="GO" id="GO:0005886">
    <property type="term" value="C:plasma membrane"/>
    <property type="evidence" value="ECO:0007669"/>
    <property type="project" value="TreeGrafter"/>
</dbReference>
<dbReference type="PROSITE" id="PS50011">
    <property type="entry name" value="PROTEIN_KINASE_DOM"/>
    <property type="match status" value="1"/>
</dbReference>
<dbReference type="AlphaFoldDB" id="A0A9N9TRJ3"/>
<accession>A0A9N9TRJ3</accession>
<evidence type="ECO:0000256" key="1">
    <source>
        <dbReference type="ARBA" id="ARBA00001436"/>
    </source>
</evidence>
<feature type="transmembrane region" description="Helical" evidence="17">
    <location>
        <begin position="481"/>
        <end position="506"/>
    </location>
</feature>
<keyword evidence="6" id="KW-0547">Nucleotide-binding</keyword>
<dbReference type="GO" id="GO:0004383">
    <property type="term" value="F:guanylate cyclase activity"/>
    <property type="evidence" value="ECO:0007669"/>
    <property type="project" value="UniProtKB-EC"/>
</dbReference>
<organism evidence="21 22">
    <name type="scientific">Phyllotreta striolata</name>
    <name type="common">Striped flea beetle</name>
    <name type="synonym">Crioceris striolata</name>
    <dbReference type="NCBI Taxonomy" id="444603"/>
    <lineage>
        <taxon>Eukaryota</taxon>
        <taxon>Metazoa</taxon>
        <taxon>Ecdysozoa</taxon>
        <taxon>Arthropoda</taxon>
        <taxon>Hexapoda</taxon>
        <taxon>Insecta</taxon>
        <taxon>Pterygota</taxon>
        <taxon>Neoptera</taxon>
        <taxon>Endopterygota</taxon>
        <taxon>Coleoptera</taxon>
        <taxon>Polyphaga</taxon>
        <taxon>Cucujiformia</taxon>
        <taxon>Chrysomeloidea</taxon>
        <taxon>Chrysomelidae</taxon>
        <taxon>Galerucinae</taxon>
        <taxon>Alticini</taxon>
        <taxon>Phyllotreta</taxon>
    </lineage>
</organism>
<dbReference type="Proteomes" id="UP001153712">
    <property type="component" value="Chromosome 3"/>
</dbReference>
<dbReference type="InterPro" id="IPR028082">
    <property type="entry name" value="Peripla_BP_I"/>
</dbReference>
<evidence type="ECO:0000256" key="7">
    <source>
        <dbReference type="ARBA" id="ARBA00022989"/>
    </source>
</evidence>
<evidence type="ECO:0000256" key="18">
    <source>
        <dbReference type="SAM" id="SignalP"/>
    </source>
</evidence>
<dbReference type="InterPro" id="IPR001054">
    <property type="entry name" value="A/G_cyclase"/>
</dbReference>
<dbReference type="PANTHER" id="PTHR11920">
    <property type="entry name" value="GUANYLYL CYCLASE"/>
    <property type="match status" value="1"/>
</dbReference>
<dbReference type="SUPFAM" id="SSF56112">
    <property type="entry name" value="Protein kinase-like (PK-like)"/>
    <property type="match status" value="1"/>
</dbReference>
<keyword evidence="9 17" id="KW-0472">Membrane</keyword>
<evidence type="ECO:0000313" key="22">
    <source>
        <dbReference type="Proteomes" id="UP001153712"/>
    </source>
</evidence>
<evidence type="ECO:0000256" key="8">
    <source>
        <dbReference type="ARBA" id="ARBA00023134"/>
    </source>
</evidence>
<dbReference type="FunFam" id="3.30.70.1230:FF:000004">
    <property type="entry name" value="Guanylate cyclase"/>
    <property type="match status" value="1"/>
</dbReference>
<dbReference type="Pfam" id="PF00211">
    <property type="entry name" value="Guanylate_cyc"/>
    <property type="match status" value="1"/>
</dbReference>
<dbReference type="InterPro" id="IPR001170">
    <property type="entry name" value="ANPR/GUC"/>
</dbReference>
<feature type="coiled-coil region" evidence="16">
    <location>
        <begin position="821"/>
        <end position="852"/>
    </location>
</feature>
<evidence type="ECO:0000256" key="4">
    <source>
        <dbReference type="ARBA" id="ARBA00022692"/>
    </source>
</evidence>
<keyword evidence="5 18" id="KW-0732">Signal</keyword>
<dbReference type="SUPFAM" id="SSF53822">
    <property type="entry name" value="Periplasmic binding protein-like I"/>
    <property type="match status" value="1"/>
</dbReference>
<keyword evidence="11" id="KW-0325">Glycoprotein</keyword>
<dbReference type="EMBL" id="OU900096">
    <property type="protein sequence ID" value="CAG9860421.1"/>
    <property type="molecule type" value="Genomic_DNA"/>
</dbReference>
<keyword evidence="7 17" id="KW-1133">Transmembrane helix</keyword>
<dbReference type="InterPro" id="IPR000719">
    <property type="entry name" value="Prot_kinase_dom"/>
</dbReference>
<keyword evidence="12 14" id="KW-0456">Lyase</keyword>
<keyword evidence="13 15" id="KW-0141">cGMP biosynthesis</keyword>
<evidence type="ECO:0000256" key="5">
    <source>
        <dbReference type="ARBA" id="ARBA00022729"/>
    </source>
</evidence>
<dbReference type="InterPro" id="IPR011009">
    <property type="entry name" value="Kinase-like_dom_sf"/>
</dbReference>
<proteinExistence type="inferred from homology"/>
<feature type="chain" id="PRO_5040337620" description="Guanylate cyclase" evidence="18">
    <location>
        <begin position="17"/>
        <end position="1097"/>
    </location>
</feature>
<evidence type="ECO:0000256" key="16">
    <source>
        <dbReference type="SAM" id="Coils"/>
    </source>
</evidence>
<keyword evidence="10" id="KW-0675">Receptor</keyword>
<evidence type="ECO:0000256" key="3">
    <source>
        <dbReference type="ARBA" id="ARBA00012202"/>
    </source>
</evidence>
<feature type="domain" description="Guanylate cyclase" evidence="20">
    <location>
        <begin position="884"/>
        <end position="1014"/>
    </location>
</feature>
<dbReference type="Pfam" id="PF07714">
    <property type="entry name" value="PK_Tyr_Ser-Thr"/>
    <property type="match status" value="1"/>
</dbReference>
<evidence type="ECO:0000256" key="15">
    <source>
        <dbReference type="RuleBase" id="RU003431"/>
    </source>
</evidence>
<dbReference type="Gene3D" id="3.30.70.1230">
    <property type="entry name" value="Nucleotide cyclase"/>
    <property type="match status" value="1"/>
</dbReference>
<dbReference type="GO" id="GO:0004016">
    <property type="term" value="F:adenylate cyclase activity"/>
    <property type="evidence" value="ECO:0007669"/>
    <property type="project" value="TreeGrafter"/>
</dbReference>
<dbReference type="InterPro" id="IPR001828">
    <property type="entry name" value="ANF_lig-bd_rcpt"/>
</dbReference>
<dbReference type="Gene3D" id="1.10.510.10">
    <property type="entry name" value="Transferase(Phosphotransferase) domain 1"/>
    <property type="match status" value="1"/>
</dbReference>
<dbReference type="CDD" id="cd07302">
    <property type="entry name" value="CHD"/>
    <property type="match status" value="1"/>
</dbReference>
<feature type="signal peptide" evidence="18">
    <location>
        <begin position="1"/>
        <end position="16"/>
    </location>
</feature>
<keyword evidence="4 17" id="KW-0812">Transmembrane</keyword>
<reference evidence="21" key="1">
    <citation type="submission" date="2022-01" db="EMBL/GenBank/DDBJ databases">
        <authorList>
            <person name="King R."/>
        </authorList>
    </citation>
    <scope>NUCLEOTIDE SEQUENCE</scope>
</reference>
<dbReference type="PRINTS" id="PR00255">
    <property type="entry name" value="NATPEPTIDER"/>
</dbReference>
<comment type="subcellular location">
    <subcellularLocation>
        <location evidence="2">Membrane</location>
        <topology evidence="2">Single-pass type I membrane protein</topology>
    </subcellularLocation>
</comment>
<evidence type="ECO:0000256" key="13">
    <source>
        <dbReference type="ARBA" id="ARBA00023293"/>
    </source>
</evidence>
<dbReference type="EC" id="4.6.1.2" evidence="3 15"/>
<evidence type="ECO:0000256" key="9">
    <source>
        <dbReference type="ARBA" id="ARBA00023136"/>
    </source>
</evidence>
<evidence type="ECO:0000313" key="21">
    <source>
        <dbReference type="EMBL" id="CAG9860421.1"/>
    </source>
</evidence>
<dbReference type="FunFam" id="3.40.50.2300:FF:000153">
    <property type="entry name" value="Guanylate cyclase"/>
    <property type="match status" value="1"/>
</dbReference>
<dbReference type="PROSITE" id="PS50125">
    <property type="entry name" value="GUANYLATE_CYCLASE_2"/>
    <property type="match status" value="1"/>
</dbReference>
<dbReference type="GO" id="GO:0004672">
    <property type="term" value="F:protein kinase activity"/>
    <property type="evidence" value="ECO:0007669"/>
    <property type="project" value="InterPro"/>
</dbReference>
<evidence type="ECO:0000256" key="11">
    <source>
        <dbReference type="ARBA" id="ARBA00023180"/>
    </source>
</evidence>
<dbReference type="InterPro" id="IPR050401">
    <property type="entry name" value="Cyclic_nucleotide_synthase"/>
</dbReference>
<protein>
    <recommendedName>
        <fullName evidence="3 15">Guanylate cyclase</fullName>
        <ecNumber evidence="3 15">4.6.1.2</ecNumber>
    </recommendedName>
</protein>
<dbReference type="InterPro" id="IPR029787">
    <property type="entry name" value="Nucleotide_cyclase"/>
</dbReference>
<dbReference type="Gene3D" id="6.10.250.780">
    <property type="match status" value="1"/>
</dbReference>